<evidence type="ECO:0000259" key="1">
    <source>
        <dbReference type="PROSITE" id="PS50830"/>
    </source>
</evidence>
<keyword evidence="3" id="KW-1185">Reference proteome</keyword>
<reference evidence="2 3" key="4">
    <citation type="journal article" date="2009" name="Appl. Environ. Microbiol.">
        <title>Comparative genome-wide transcriptional profiling of Azorhizobium caulinodans ORS571 grown under free-living and symbiotic conditions.</title>
        <authorList>
            <person name="Tsukada S."/>
            <person name="Aono T."/>
            <person name="Akiba N."/>
            <person name="Lee KB."/>
            <person name="Liu CT."/>
            <person name="Toyazaki H."/>
            <person name="Oyaizu H."/>
        </authorList>
    </citation>
    <scope>NUCLEOTIDE SEQUENCE [LARGE SCALE GENOMIC DNA]</scope>
    <source>
        <strain evidence="3">ATCC 43989 / DSM 5975 / JCM 20966 / LMG 6465 / NBRC 14845 / NCIMB 13405 / ORS 571</strain>
    </source>
</reference>
<feature type="domain" description="TNase-like" evidence="1">
    <location>
        <begin position="58"/>
        <end position="168"/>
    </location>
</feature>
<dbReference type="HOGENOM" id="CLU_046484_6_0_5"/>
<dbReference type="Proteomes" id="UP000000270">
    <property type="component" value="Chromosome"/>
</dbReference>
<dbReference type="EMBL" id="AP009384">
    <property type="protein sequence ID" value="BAF89905.1"/>
    <property type="molecule type" value="Genomic_DNA"/>
</dbReference>
<organism evidence="2 3">
    <name type="scientific">Azorhizobium caulinodans (strain ATCC 43989 / DSM 5975 / JCM 20966 / LMG 6465 / NBRC 14845 / NCIMB 13405 / ORS 571)</name>
    <dbReference type="NCBI Taxonomy" id="438753"/>
    <lineage>
        <taxon>Bacteria</taxon>
        <taxon>Pseudomonadati</taxon>
        <taxon>Pseudomonadota</taxon>
        <taxon>Alphaproteobacteria</taxon>
        <taxon>Hyphomicrobiales</taxon>
        <taxon>Xanthobacteraceae</taxon>
        <taxon>Azorhizobium</taxon>
    </lineage>
</organism>
<dbReference type="PROSITE" id="PS50830">
    <property type="entry name" value="TNASE_3"/>
    <property type="match status" value="1"/>
</dbReference>
<dbReference type="Gene3D" id="2.40.50.90">
    <property type="match status" value="1"/>
</dbReference>
<reference evidence="2 3" key="5">
    <citation type="journal article" date="2010" name="Appl. Environ. Microbiol.">
        <title>phrR-like gene praR of Azorhizobium caulinodans ORS571 is essential for symbiosis with Sesbania rostrata and is involved in expression of reb genes.</title>
        <authorList>
            <person name="Akiba N."/>
            <person name="Aono T."/>
            <person name="Toyazaki H."/>
            <person name="Sato S."/>
            <person name="Oyaizu H."/>
        </authorList>
    </citation>
    <scope>NUCLEOTIDE SEQUENCE [LARGE SCALE GENOMIC DNA]</scope>
    <source>
        <strain evidence="3">ATCC 43989 / DSM 5975 / JCM 20966 / LMG 6465 / NBRC 14845 / NCIMB 13405 / ORS 571</strain>
    </source>
</reference>
<evidence type="ECO:0000313" key="2">
    <source>
        <dbReference type="EMBL" id="BAF89905.1"/>
    </source>
</evidence>
<proteinExistence type="predicted"/>
<dbReference type="KEGG" id="azc:AZC_3907"/>
<reference evidence="2 3" key="6">
    <citation type="journal article" date="2011" name="Appl. Environ. Microbiol.">
        <title>Involvement of the azorhizobial chromosome partition gene (parA) in the onset of bacteroid differentiation during Sesbania rostrata stem nodule development.</title>
        <authorList>
            <person name="Liu CT."/>
            <person name="Lee KB."/>
            <person name="Wang YS."/>
            <person name="Peng MH."/>
            <person name="Lee KT."/>
            <person name="Suzuki S."/>
            <person name="Suzuki T."/>
            <person name="Oyaizu H."/>
        </authorList>
    </citation>
    <scope>NUCLEOTIDE SEQUENCE [LARGE SCALE GENOMIC DNA]</scope>
    <source>
        <strain evidence="3">ATCC 43989 / DSM 5975 / JCM 20966 / LMG 6465 / NBRC 14845 / NCIMB 13405 / ORS 571</strain>
    </source>
</reference>
<reference evidence="2 3" key="3">
    <citation type="journal article" date="2008" name="BMC Genomics">
        <title>The genome of the versatile nitrogen fixer Azorhizobium caulinodans ORS571.</title>
        <authorList>
            <person name="Lee KB."/>
            <person name="Backer P.D."/>
            <person name="Aono T."/>
            <person name="Liu CT."/>
            <person name="Suzuki S."/>
            <person name="Suzuki T."/>
            <person name="Kaneko T."/>
            <person name="Yamada M."/>
            <person name="Tabata S."/>
            <person name="Kupfer D.M."/>
            <person name="Najar F.Z."/>
            <person name="Wiley G.B."/>
            <person name="Roe B."/>
            <person name="Binnewies T.T."/>
            <person name="Ussery D.W."/>
            <person name="D'Haeze W."/>
            <person name="Herder J.D."/>
            <person name="Gevers D."/>
            <person name="Vereecke D."/>
            <person name="Holsters M."/>
            <person name="Oyaizu H."/>
        </authorList>
    </citation>
    <scope>NUCLEOTIDE SEQUENCE [LARGE SCALE GENOMIC DNA]</scope>
    <source>
        <strain evidence="3">ATCC 43989 / DSM 5975 / JCM 20966 / LMG 6465 / NBRC 14845 / NCIMB 13405 / ORS 571</strain>
    </source>
</reference>
<gene>
    <name evidence="2" type="ordered locus">AZC_3907</name>
</gene>
<sequence length="190" mass="20904">MTSRTGIRHCRLMRLHPFSRTDLVLAGALLAGLFVLAAVLSERWRGGGEREVSGPTFVVDGDTLDVRGQRVRLAGIDAPELHQTCGEEGHLWNCGEMARIALQAEVDTGAVRCRGRAFDIYHRLIATCFVGDVDIGEQMVSSGLAIADGAYRATELEARVTRRGIWFGPFQRPVDWRAEHPRGTADKAHP</sequence>
<dbReference type="Pfam" id="PF00565">
    <property type="entry name" value="SNase"/>
    <property type="match status" value="1"/>
</dbReference>
<evidence type="ECO:0000313" key="3">
    <source>
        <dbReference type="Proteomes" id="UP000000270"/>
    </source>
</evidence>
<name>A8IKH0_AZOC5</name>
<dbReference type="InterPro" id="IPR035437">
    <property type="entry name" value="SNase_OB-fold_sf"/>
</dbReference>
<accession>A8IKH0</accession>
<dbReference type="SMART" id="SM00318">
    <property type="entry name" value="SNc"/>
    <property type="match status" value="1"/>
</dbReference>
<dbReference type="AlphaFoldDB" id="A8IKH0"/>
<reference evidence="3" key="2">
    <citation type="submission" date="2007-04" db="EMBL/GenBank/DDBJ databases">
        <title>Complete genome sequence of the nitrogen-fixing bacterium Azorhizobium caulinodans ORS571.</title>
        <authorList>
            <person name="Lee K.B."/>
            <person name="Backer P.D."/>
            <person name="Aono T."/>
            <person name="Liu C.T."/>
            <person name="Suzuki S."/>
            <person name="Suzuki T."/>
            <person name="Kaneko T."/>
            <person name="Yamada M."/>
            <person name="Tabata S."/>
            <person name="Kupfer D.M."/>
            <person name="Najar F.Z."/>
            <person name="Wiley G.B."/>
            <person name="Roe B."/>
            <person name="Binnewies T."/>
            <person name="Ussery D."/>
            <person name="Vereecke D."/>
            <person name="Gevers D."/>
            <person name="Holsters M."/>
            <person name="Oyaizu H."/>
        </authorList>
    </citation>
    <scope>NUCLEOTIDE SEQUENCE [LARGE SCALE GENOMIC DNA]</scope>
    <source>
        <strain evidence="3">ATCC 43989 / DSM 5975 / JCM 20966 / LMG 6465 / NBRC 14845 / NCIMB 13405 / ORS 571</strain>
    </source>
</reference>
<dbReference type="STRING" id="438753.AZC_3907"/>
<dbReference type="SUPFAM" id="SSF50199">
    <property type="entry name" value="Staphylococcal nuclease"/>
    <property type="match status" value="1"/>
</dbReference>
<protein>
    <submittedName>
        <fullName evidence="2">Staphylococcus nuclease</fullName>
    </submittedName>
</protein>
<reference evidence="2 3" key="1">
    <citation type="journal article" date="2007" name="Appl. Environ. Microbiol.">
        <title>Rhizobial factors required for stem nodule maturation and maintenance in Sesbania rostrata-Azorhizobium caulinodans ORS571 symbiosis.</title>
        <authorList>
            <person name="Suzuki S."/>
            <person name="Aono T."/>
            <person name="Lee KB."/>
            <person name="Suzuki T."/>
            <person name="Liu CT."/>
            <person name="Miwa H."/>
            <person name="Wakao S."/>
            <person name="Iki T."/>
            <person name="Oyaizu H."/>
        </authorList>
    </citation>
    <scope>NUCLEOTIDE SEQUENCE [LARGE SCALE GENOMIC DNA]</scope>
    <source>
        <strain evidence="3">ATCC 43989 / DSM 5975 / JCM 20966 / LMG 6465 / NBRC 14845 / NCIMB 13405 / ORS 571</strain>
    </source>
</reference>
<dbReference type="eggNOG" id="COG1525">
    <property type="taxonomic scope" value="Bacteria"/>
</dbReference>
<dbReference type="InterPro" id="IPR016071">
    <property type="entry name" value="Staphylococal_nuclease_OB-fold"/>
</dbReference>